<dbReference type="EMBL" id="LRBV02000006">
    <property type="status" value="NOT_ANNOTATED_CDS"/>
    <property type="molecule type" value="Genomic_DNA"/>
</dbReference>
<dbReference type="InParanoid" id="A0A7N2LWC8"/>
<dbReference type="Gramene" id="QL06p000371:mrna">
    <property type="protein sequence ID" value="QL06p000371:mrna"/>
    <property type="gene ID" value="QL06p000371"/>
</dbReference>
<reference evidence="1 2" key="1">
    <citation type="journal article" date="2016" name="G3 (Bethesda)">
        <title>First Draft Assembly and Annotation of the Genome of a California Endemic Oak Quercus lobata Nee (Fagaceae).</title>
        <authorList>
            <person name="Sork V.L."/>
            <person name="Fitz-Gibbon S.T."/>
            <person name="Puiu D."/>
            <person name="Crepeau M."/>
            <person name="Gugger P.F."/>
            <person name="Sherman R."/>
            <person name="Stevens K."/>
            <person name="Langley C.H."/>
            <person name="Pellegrini M."/>
            <person name="Salzberg S.L."/>
        </authorList>
    </citation>
    <scope>NUCLEOTIDE SEQUENCE [LARGE SCALE GENOMIC DNA]</scope>
    <source>
        <strain evidence="1 2">cv. SW786</strain>
    </source>
</reference>
<dbReference type="EnsemblPlants" id="QL06p000371:mrna">
    <property type="protein sequence ID" value="QL06p000371:mrna"/>
    <property type="gene ID" value="QL06p000371"/>
</dbReference>
<name>A0A7N2LWC8_QUELO</name>
<reference evidence="1" key="2">
    <citation type="submission" date="2021-01" db="UniProtKB">
        <authorList>
            <consortium name="EnsemblPlants"/>
        </authorList>
    </citation>
    <scope>IDENTIFICATION</scope>
</reference>
<dbReference type="Proteomes" id="UP000594261">
    <property type="component" value="Chromosome 6"/>
</dbReference>
<evidence type="ECO:0000313" key="2">
    <source>
        <dbReference type="Proteomes" id="UP000594261"/>
    </source>
</evidence>
<keyword evidence="2" id="KW-1185">Reference proteome</keyword>
<protein>
    <submittedName>
        <fullName evidence="1">Uncharacterized protein</fullName>
    </submittedName>
</protein>
<accession>A0A7N2LWC8</accession>
<evidence type="ECO:0000313" key="1">
    <source>
        <dbReference type="EnsemblPlants" id="QL06p000371:mrna"/>
    </source>
</evidence>
<sequence>MAPPPLVKTRCKAGERRPLLHFEGKPSLPLISFRCGEMGYKPGLSHSLMNMLYVEGVLRCNCCLVADLETKLEKGLGEVNCEQELIELEYKIAALLGGLCGLTKSNFREPVNIGSEEMVSINEMADIVLSFETPHPSYSGPRRCAWSKLG</sequence>
<dbReference type="AlphaFoldDB" id="A0A7N2LWC8"/>
<organism evidence="1 2">
    <name type="scientific">Quercus lobata</name>
    <name type="common">Valley oak</name>
    <dbReference type="NCBI Taxonomy" id="97700"/>
    <lineage>
        <taxon>Eukaryota</taxon>
        <taxon>Viridiplantae</taxon>
        <taxon>Streptophyta</taxon>
        <taxon>Embryophyta</taxon>
        <taxon>Tracheophyta</taxon>
        <taxon>Spermatophyta</taxon>
        <taxon>Magnoliopsida</taxon>
        <taxon>eudicotyledons</taxon>
        <taxon>Gunneridae</taxon>
        <taxon>Pentapetalae</taxon>
        <taxon>rosids</taxon>
        <taxon>fabids</taxon>
        <taxon>Fagales</taxon>
        <taxon>Fagaceae</taxon>
        <taxon>Quercus</taxon>
    </lineage>
</organism>
<proteinExistence type="predicted"/>